<proteinExistence type="predicted"/>
<dbReference type="AlphaFoldDB" id="A0A0D0VUG8"/>
<evidence type="ECO:0000256" key="3">
    <source>
        <dbReference type="ARBA" id="ARBA00022552"/>
    </source>
</evidence>
<dbReference type="GO" id="GO:0045943">
    <property type="term" value="P:positive regulation of transcription by RNA polymerase I"/>
    <property type="evidence" value="ECO:0007669"/>
    <property type="project" value="InterPro"/>
</dbReference>
<feature type="repeat" description="WD" evidence="8">
    <location>
        <begin position="377"/>
        <end position="418"/>
    </location>
</feature>
<name>A0A0D0VUG8_CRYGA</name>
<feature type="compositionally biased region" description="Polar residues" evidence="9">
    <location>
        <begin position="74"/>
        <end position="84"/>
    </location>
</feature>
<dbReference type="OrthoDB" id="4096at2759"/>
<evidence type="ECO:0000256" key="8">
    <source>
        <dbReference type="PROSITE-ProRule" id="PRU00221"/>
    </source>
</evidence>
<feature type="region of interest" description="Disordered" evidence="9">
    <location>
        <begin position="1"/>
        <end position="98"/>
    </location>
</feature>
<dbReference type="Pfam" id="PF00400">
    <property type="entry name" value="WD40"/>
    <property type="match status" value="1"/>
</dbReference>
<dbReference type="Pfam" id="PF23769">
    <property type="entry name" value="Beta-prop_WDR75_2nd"/>
    <property type="match status" value="1"/>
</dbReference>
<dbReference type="PROSITE" id="PS50082">
    <property type="entry name" value="WD_REPEATS_2"/>
    <property type="match status" value="2"/>
</dbReference>
<dbReference type="InterPro" id="IPR015943">
    <property type="entry name" value="WD40/YVTN_repeat-like_dom_sf"/>
</dbReference>
<dbReference type="EMBL" id="KN847973">
    <property type="protein sequence ID" value="KIR50596.1"/>
    <property type="molecule type" value="Genomic_DNA"/>
</dbReference>
<dbReference type="InterPro" id="IPR053826">
    <property type="entry name" value="WDR75"/>
</dbReference>
<dbReference type="GO" id="GO:0006364">
    <property type="term" value="P:rRNA processing"/>
    <property type="evidence" value="ECO:0007669"/>
    <property type="project" value="UniProtKB-KW"/>
</dbReference>
<evidence type="ECO:0000256" key="5">
    <source>
        <dbReference type="ARBA" id="ARBA00022737"/>
    </source>
</evidence>
<dbReference type="GO" id="GO:0003723">
    <property type="term" value="F:RNA binding"/>
    <property type="evidence" value="ECO:0007669"/>
    <property type="project" value="InterPro"/>
</dbReference>
<dbReference type="GO" id="GO:2000234">
    <property type="term" value="P:positive regulation of rRNA processing"/>
    <property type="evidence" value="ECO:0007669"/>
    <property type="project" value="TreeGrafter"/>
</dbReference>
<evidence type="ECO:0000313" key="11">
    <source>
        <dbReference type="EMBL" id="KIR50596.1"/>
    </source>
</evidence>
<comment type="subcellular location">
    <subcellularLocation>
        <location evidence="1">Nucleus</location>
        <location evidence="1">Nucleolus</location>
    </subcellularLocation>
</comment>
<dbReference type="PANTHER" id="PTHR44215">
    <property type="entry name" value="WD REPEAT-CONTAINING PROTEIN 75"/>
    <property type="match status" value="1"/>
</dbReference>
<evidence type="ECO:0000256" key="9">
    <source>
        <dbReference type="SAM" id="MobiDB-lite"/>
    </source>
</evidence>
<evidence type="ECO:0000256" key="1">
    <source>
        <dbReference type="ARBA" id="ARBA00004604"/>
    </source>
</evidence>
<reference evidence="11" key="1">
    <citation type="submission" date="2015-01" db="EMBL/GenBank/DDBJ databases">
        <title>The Genome Sequence of Cryptococcus gattii CA1280.</title>
        <authorList>
            <consortium name="The Broad Institute Genomics Platform"/>
            <person name="Cuomo C."/>
            <person name="Litvintseva A."/>
            <person name="Chen Y."/>
            <person name="Heitman J."/>
            <person name="Sun S."/>
            <person name="Springer D."/>
            <person name="Dromer F."/>
            <person name="Young S."/>
            <person name="Zeng Q."/>
            <person name="Gargeya S."/>
            <person name="Abouelleil A."/>
            <person name="Alvarado L."/>
            <person name="Chapman S.B."/>
            <person name="Gainer-Dewar J."/>
            <person name="Goldberg J."/>
            <person name="Griggs A."/>
            <person name="Gujja S."/>
            <person name="Hansen M."/>
            <person name="Howarth C."/>
            <person name="Imamovic A."/>
            <person name="Larimer J."/>
            <person name="Murphy C."/>
            <person name="Naylor J."/>
            <person name="Pearson M."/>
            <person name="Priest M."/>
            <person name="Roberts A."/>
            <person name="Saif S."/>
            <person name="Shea T."/>
            <person name="Sykes S."/>
            <person name="Wortman J."/>
            <person name="Nusbaum C."/>
            <person name="Birren B."/>
        </authorList>
    </citation>
    <scope>NUCLEOTIDE SEQUENCE [LARGE SCALE GENOMIC DNA]</scope>
    <source>
        <strain evidence="11">CA1280</strain>
    </source>
</reference>
<evidence type="ECO:0000256" key="4">
    <source>
        <dbReference type="ARBA" id="ARBA00022574"/>
    </source>
</evidence>
<keyword evidence="3" id="KW-0698">rRNA processing</keyword>
<keyword evidence="2" id="KW-0690">Ribosome biogenesis</keyword>
<accession>A0A0D0VUG8</accession>
<dbReference type="SUPFAM" id="SSF50978">
    <property type="entry name" value="WD40 repeat-like"/>
    <property type="match status" value="1"/>
</dbReference>
<sequence length="1077" mass="117153">MAENSQIKSRPERHRHKNRKAAEDDVSSSRSKGKERAIDVNGDVTRVDVAKAGKKRRKRQAHSGLPSLPVDGSIEQQGECSTSRGPRRREDGEHWDSIPIAQNEVTRVPPVWSKDGRFYFSVVHTSIHVHSSTSSNFSRLSTLSSTHPKGHSKSITSLHLSPINPFQIVTSSLDGTVKIWDWVAGRLIRTIDFHEPQSKVDHVAFGQVVGKWWLFAAVTHIKQSSSGQKLAHRLLRTPLGGNSNPILLGKLSNRPVSLIMSPRSTYLVALAANKAYTYRMPAPPFKSSDPWEDRPTCVKFVSDQPFTCGAFCPEKTLASATEEEWFATGDQKGVIRLWHGLTQAFRQVDAAASLALGGVVDSTQNPETEKRLPTTSLHWHAHAVSAIAFTPSGSQLLSVGEESVLVQWHLASGRREYIPRLGGRPIVSLTVRKATAAGEEEWWMALADGSVVRVGASSNRVASVGQGIRLDPLRPSSPDTPYPLSVHPSTGSLVVPSSHPSTIQFIDPIASTVLFDLEVVPSNRVSRREEKELETIKVEKIAFSEEQDGKSLWMATMEGREGDEGEGGGMVKNLKMWKWMDDRYLVNTQFPRPHGTSSISSVTFSPVPSAPGTSSKSISTPNPYLLTTSTDGVAKIWQVRQSKRSEQGKVTAKKPTIMELYWSCRSTFNYRNLPIRASAFSSDVSILALSHGSVVTLWDVNSNILLKVLDSGLTTDVMSIGFVGKEGRWLIGGGEGKGVAVWDLLSCEVAWSSPSLVVDSLITSSTSAYFLTATNVSSGTTLRVFTPDSSAPLRTISIDTKVSQMVSLSQSSTLDSSSSLHFIGITSTGEIYRFGDIAAAVAPESAKSVRQAQAKEGLSIWQEMFGKGAFLEEPEAEEPITATVSALQQRVSDKSGRPADIFEGPSHTMPPTSMLFDAFMDELLHGNTAMKEGENVKEVTKDEAVVYEMEVDESGDKAEDSTAGKIKGRVVEDEEIRELEAFFKGLLSSVPRAPATPASRKPETLRNGLPSHLMNHTPARSVSTPLLNRKANGDAPRGRASLLAGGNQVDESDVGTPGSLTASGNKKGKKRKAPREE</sequence>
<gene>
    <name evidence="11" type="ORF">I312_00537</name>
</gene>
<dbReference type="SMART" id="SM00320">
    <property type="entry name" value="WD40"/>
    <property type="match status" value="6"/>
</dbReference>
<evidence type="ECO:0000256" key="6">
    <source>
        <dbReference type="ARBA" id="ARBA00023163"/>
    </source>
</evidence>
<keyword evidence="6" id="KW-0804">Transcription</keyword>
<keyword evidence="5" id="KW-0677">Repeat</keyword>
<dbReference type="InterPro" id="IPR057644">
    <property type="entry name" value="Beta-prop_WDR75_2nd"/>
</dbReference>
<evidence type="ECO:0000259" key="10">
    <source>
        <dbReference type="Pfam" id="PF23769"/>
    </source>
</evidence>
<dbReference type="SUPFAM" id="SSF63829">
    <property type="entry name" value="Calcium-dependent phosphotriesterase"/>
    <property type="match status" value="1"/>
</dbReference>
<evidence type="ECO:0000256" key="2">
    <source>
        <dbReference type="ARBA" id="ARBA00022517"/>
    </source>
</evidence>
<dbReference type="PROSITE" id="PS50294">
    <property type="entry name" value="WD_REPEATS_REGION"/>
    <property type="match status" value="1"/>
</dbReference>
<keyword evidence="4 8" id="KW-0853">WD repeat</keyword>
<dbReference type="HOGENOM" id="CLU_005417_1_0_1"/>
<feature type="repeat" description="WD" evidence="8">
    <location>
        <begin position="148"/>
        <end position="190"/>
    </location>
</feature>
<dbReference type="InterPro" id="IPR001680">
    <property type="entry name" value="WD40_rpt"/>
</dbReference>
<dbReference type="Pfam" id="PF23869">
    <property type="entry name" value="Beta-prop_WDR75_1st"/>
    <property type="match status" value="1"/>
</dbReference>
<dbReference type="PANTHER" id="PTHR44215:SF1">
    <property type="entry name" value="WD REPEAT-CONTAINING PROTEIN 75"/>
    <property type="match status" value="1"/>
</dbReference>
<dbReference type="InterPro" id="IPR036322">
    <property type="entry name" value="WD40_repeat_dom_sf"/>
</dbReference>
<protein>
    <submittedName>
        <fullName evidence="11">NET1-associated nuclear protein 1 (U3 small nucleolar RNA-associated protein 17)</fullName>
    </submittedName>
</protein>
<feature type="region of interest" description="Disordered" evidence="9">
    <location>
        <begin position="991"/>
        <end position="1077"/>
    </location>
</feature>
<dbReference type="GO" id="GO:0032040">
    <property type="term" value="C:small-subunit processome"/>
    <property type="evidence" value="ECO:0007669"/>
    <property type="project" value="InterPro"/>
</dbReference>
<keyword evidence="7" id="KW-0539">Nucleus</keyword>
<dbReference type="Gene3D" id="2.130.10.10">
    <property type="entry name" value="YVTN repeat-like/Quinoprotein amine dehydrogenase"/>
    <property type="match status" value="3"/>
</dbReference>
<feature type="compositionally biased region" description="Basic residues" evidence="9">
    <location>
        <begin position="1066"/>
        <end position="1077"/>
    </location>
</feature>
<feature type="compositionally biased region" description="Basic residues" evidence="9">
    <location>
        <begin position="52"/>
        <end position="61"/>
    </location>
</feature>
<organism evidence="11">
    <name type="scientific">Cryptococcus bacillisporus CA1280</name>
    <dbReference type="NCBI Taxonomy" id="1296109"/>
    <lineage>
        <taxon>Eukaryota</taxon>
        <taxon>Fungi</taxon>
        <taxon>Dikarya</taxon>
        <taxon>Basidiomycota</taxon>
        <taxon>Agaricomycotina</taxon>
        <taxon>Tremellomycetes</taxon>
        <taxon>Tremellales</taxon>
        <taxon>Cryptococcaceae</taxon>
        <taxon>Cryptococcus</taxon>
        <taxon>Cryptococcus gattii species complex</taxon>
    </lineage>
</organism>
<evidence type="ECO:0000256" key="7">
    <source>
        <dbReference type="ARBA" id="ARBA00023242"/>
    </source>
</evidence>
<feature type="domain" description="WD repeat-containing protein 75 second beta-propeller" evidence="10">
    <location>
        <begin position="485"/>
        <end position="795"/>
    </location>
</feature>